<evidence type="ECO:0000256" key="5">
    <source>
        <dbReference type="PROSITE-ProRule" id="PRU00169"/>
    </source>
</evidence>
<keyword evidence="1 5" id="KW-0597">Phosphoprotein</keyword>
<dbReference type="PROSITE" id="PS00622">
    <property type="entry name" value="HTH_LUXR_1"/>
    <property type="match status" value="1"/>
</dbReference>
<dbReference type="SUPFAM" id="SSF46894">
    <property type="entry name" value="C-terminal effector domain of the bipartite response regulators"/>
    <property type="match status" value="1"/>
</dbReference>
<evidence type="ECO:0000259" key="8">
    <source>
        <dbReference type="PROSITE" id="PS50110"/>
    </source>
</evidence>
<dbReference type="PANTHER" id="PTHR43214:SF24">
    <property type="entry name" value="TRANSCRIPTIONAL REGULATORY PROTEIN NARL-RELATED"/>
    <property type="match status" value="1"/>
</dbReference>
<dbReference type="EMBL" id="JBHSBL010000010">
    <property type="protein sequence ID" value="MFC4065412.1"/>
    <property type="molecule type" value="Genomic_DNA"/>
</dbReference>
<dbReference type="InterPro" id="IPR058245">
    <property type="entry name" value="NreC/VraR/RcsB-like_REC"/>
</dbReference>
<sequence>MSGPLRVLLADAAPLHRAGLRTVLTGSTPIATNSTPLPAGRTPLPTNSTPLPAGGTPIATNSTPLPAGRTPLPTNSTPLPAGGTSLPAGKTPLLAGQTPLPAGSSPTRASRGTASTDDHGWAGGQREIVIAGEAGDGVEAVDLARRLLPDVLIADVALPRQDGLAVARAITEARLAVRVLILTSRDTDEEVFAAIAAGAAGYLCKEAPQAELVAAVHAVADGGAVITPQVLARMLTRMAGAMPPDSGESVAARLSPLTGREREVLVHVARGRNNGEIAAILGVSETTVKTHVGHVLTKLRLRDRTQAVILAYETGLIRPGM</sequence>
<dbReference type="PROSITE" id="PS50043">
    <property type="entry name" value="HTH_LUXR_2"/>
    <property type="match status" value="1"/>
</dbReference>
<keyword evidence="2" id="KW-0805">Transcription regulation</keyword>
<reference evidence="10" key="1">
    <citation type="journal article" date="2019" name="Int. J. Syst. Evol. Microbiol.">
        <title>The Global Catalogue of Microorganisms (GCM) 10K type strain sequencing project: providing services to taxonomists for standard genome sequencing and annotation.</title>
        <authorList>
            <consortium name="The Broad Institute Genomics Platform"/>
            <consortium name="The Broad Institute Genome Sequencing Center for Infectious Disease"/>
            <person name="Wu L."/>
            <person name="Ma J."/>
        </authorList>
    </citation>
    <scope>NUCLEOTIDE SEQUENCE [LARGE SCALE GENOMIC DNA]</scope>
    <source>
        <strain evidence="10">TBRC 5832</strain>
    </source>
</reference>
<feature type="region of interest" description="Disordered" evidence="6">
    <location>
        <begin position="27"/>
        <end position="121"/>
    </location>
</feature>
<evidence type="ECO:0000256" key="4">
    <source>
        <dbReference type="ARBA" id="ARBA00023163"/>
    </source>
</evidence>
<dbReference type="SMART" id="SM00421">
    <property type="entry name" value="HTH_LUXR"/>
    <property type="match status" value="1"/>
</dbReference>
<dbReference type="Pfam" id="PF00072">
    <property type="entry name" value="Response_reg"/>
    <property type="match status" value="1"/>
</dbReference>
<keyword evidence="10" id="KW-1185">Reference proteome</keyword>
<evidence type="ECO:0000313" key="10">
    <source>
        <dbReference type="Proteomes" id="UP001595867"/>
    </source>
</evidence>
<feature type="domain" description="HTH luxR-type" evidence="7">
    <location>
        <begin position="250"/>
        <end position="315"/>
    </location>
</feature>
<evidence type="ECO:0000256" key="3">
    <source>
        <dbReference type="ARBA" id="ARBA00023125"/>
    </source>
</evidence>
<evidence type="ECO:0000256" key="2">
    <source>
        <dbReference type="ARBA" id="ARBA00023015"/>
    </source>
</evidence>
<dbReference type="InterPro" id="IPR001789">
    <property type="entry name" value="Sig_transdc_resp-reg_receiver"/>
</dbReference>
<name>A0ABV8IQY6_9ACTN</name>
<dbReference type="RefSeq" id="WP_378066436.1">
    <property type="nucleotide sequence ID" value="NZ_JBHSBL010000010.1"/>
</dbReference>
<evidence type="ECO:0000259" key="7">
    <source>
        <dbReference type="PROSITE" id="PS50043"/>
    </source>
</evidence>
<dbReference type="PRINTS" id="PR00038">
    <property type="entry name" value="HTHLUXR"/>
</dbReference>
<comment type="caution">
    <text evidence="9">The sequence shown here is derived from an EMBL/GenBank/DDBJ whole genome shotgun (WGS) entry which is preliminary data.</text>
</comment>
<organism evidence="9 10">
    <name type="scientific">Actinoplanes subglobosus</name>
    <dbReference type="NCBI Taxonomy" id="1547892"/>
    <lineage>
        <taxon>Bacteria</taxon>
        <taxon>Bacillati</taxon>
        <taxon>Actinomycetota</taxon>
        <taxon>Actinomycetes</taxon>
        <taxon>Micromonosporales</taxon>
        <taxon>Micromonosporaceae</taxon>
        <taxon>Actinoplanes</taxon>
    </lineage>
</organism>
<protein>
    <submittedName>
        <fullName evidence="9">LuxR C-terminal-related transcriptional regulator</fullName>
    </submittedName>
</protein>
<accession>A0ABV8IQY6</accession>
<dbReference type="SUPFAM" id="SSF52172">
    <property type="entry name" value="CheY-like"/>
    <property type="match status" value="1"/>
</dbReference>
<dbReference type="InterPro" id="IPR011006">
    <property type="entry name" value="CheY-like_superfamily"/>
</dbReference>
<dbReference type="CDD" id="cd06170">
    <property type="entry name" value="LuxR_C_like"/>
    <property type="match status" value="1"/>
</dbReference>
<keyword evidence="4" id="KW-0804">Transcription</keyword>
<dbReference type="Proteomes" id="UP001595867">
    <property type="component" value="Unassembled WGS sequence"/>
</dbReference>
<keyword evidence="3" id="KW-0238">DNA-binding</keyword>
<evidence type="ECO:0000313" key="9">
    <source>
        <dbReference type="EMBL" id="MFC4065412.1"/>
    </source>
</evidence>
<feature type="compositionally biased region" description="Polar residues" evidence="6">
    <location>
        <begin position="27"/>
        <end position="36"/>
    </location>
</feature>
<dbReference type="InterPro" id="IPR039420">
    <property type="entry name" value="WalR-like"/>
</dbReference>
<feature type="compositionally biased region" description="Polar residues" evidence="6">
    <location>
        <begin position="104"/>
        <end position="115"/>
    </location>
</feature>
<dbReference type="InterPro" id="IPR000792">
    <property type="entry name" value="Tscrpt_reg_LuxR_C"/>
</dbReference>
<dbReference type="SMART" id="SM00448">
    <property type="entry name" value="REC"/>
    <property type="match status" value="1"/>
</dbReference>
<dbReference type="PANTHER" id="PTHR43214">
    <property type="entry name" value="TWO-COMPONENT RESPONSE REGULATOR"/>
    <property type="match status" value="1"/>
</dbReference>
<feature type="domain" description="Response regulatory" evidence="8">
    <location>
        <begin position="98"/>
        <end position="220"/>
    </location>
</feature>
<dbReference type="Pfam" id="PF00196">
    <property type="entry name" value="GerE"/>
    <property type="match status" value="1"/>
</dbReference>
<dbReference type="CDD" id="cd17535">
    <property type="entry name" value="REC_NarL-like"/>
    <property type="match status" value="1"/>
</dbReference>
<feature type="modified residue" description="4-aspartylphosphate" evidence="5">
    <location>
        <position position="155"/>
    </location>
</feature>
<gene>
    <name evidence="9" type="ORF">ACFO0C_10750</name>
</gene>
<evidence type="ECO:0000256" key="6">
    <source>
        <dbReference type="SAM" id="MobiDB-lite"/>
    </source>
</evidence>
<dbReference type="Gene3D" id="3.40.50.2300">
    <property type="match status" value="1"/>
</dbReference>
<dbReference type="InterPro" id="IPR016032">
    <property type="entry name" value="Sig_transdc_resp-reg_C-effctor"/>
</dbReference>
<dbReference type="PROSITE" id="PS50110">
    <property type="entry name" value="RESPONSE_REGULATORY"/>
    <property type="match status" value="1"/>
</dbReference>
<evidence type="ECO:0000256" key="1">
    <source>
        <dbReference type="ARBA" id="ARBA00022553"/>
    </source>
</evidence>
<proteinExistence type="predicted"/>